<keyword evidence="4" id="KW-0249">Electron transport</keyword>
<dbReference type="PRINTS" id="PR00607">
    <property type="entry name" value="CYTCHROMECIE"/>
</dbReference>
<reference evidence="10" key="1">
    <citation type="journal article" date="2019" name="Int. J. Syst. Evol. Microbiol.">
        <title>The Global Catalogue of Microorganisms (GCM) 10K type strain sequencing project: providing services to taxonomists for standard genome sequencing and annotation.</title>
        <authorList>
            <consortium name="The Broad Institute Genomics Platform"/>
            <consortium name="The Broad Institute Genome Sequencing Center for Infectious Disease"/>
            <person name="Wu L."/>
            <person name="Ma J."/>
        </authorList>
    </citation>
    <scope>NUCLEOTIDE SEQUENCE [LARGE SCALE GENOMIC DNA]</scope>
    <source>
        <strain evidence="10">CECT 8288</strain>
    </source>
</reference>
<dbReference type="PANTHER" id="PTHR40942:SF4">
    <property type="entry name" value="CYTOCHROME C5"/>
    <property type="match status" value="1"/>
</dbReference>
<organism evidence="9 10">
    <name type="scientific">Reinekea marina</name>
    <dbReference type="NCBI Taxonomy" id="1310421"/>
    <lineage>
        <taxon>Bacteria</taxon>
        <taxon>Pseudomonadati</taxon>
        <taxon>Pseudomonadota</taxon>
        <taxon>Gammaproteobacteria</taxon>
        <taxon>Oceanospirillales</taxon>
        <taxon>Saccharospirillaceae</taxon>
        <taxon>Reinekea</taxon>
    </lineage>
</organism>
<dbReference type="SUPFAM" id="SSF46626">
    <property type="entry name" value="Cytochrome c"/>
    <property type="match status" value="1"/>
</dbReference>
<keyword evidence="3 6" id="KW-0479">Metal-binding</keyword>
<gene>
    <name evidence="9" type="ORF">ACFOND_09000</name>
</gene>
<sequence length="136" mass="14023">MKKLLILISTLTASFVFADYTSYEDEVAERLKPAGNVCVQGEECTTATATATVADTGPKSGDQVYTTACAACHGTGALNAPKLGDAAAWAPRQAKGLDTLYANAINGFNAMPPRGGNAALSDDEVKAAVDHMLNGL</sequence>
<name>A0ABV7WUL1_9GAMM</name>
<evidence type="ECO:0000256" key="6">
    <source>
        <dbReference type="PROSITE-ProRule" id="PRU00433"/>
    </source>
</evidence>
<evidence type="ECO:0000256" key="2">
    <source>
        <dbReference type="ARBA" id="ARBA00022617"/>
    </source>
</evidence>
<evidence type="ECO:0000256" key="4">
    <source>
        <dbReference type="ARBA" id="ARBA00022982"/>
    </source>
</evidence>
<evidence type="ECO:0000256" key="3">
    <source>
        <dbReference type="ARBA" id="ARBA00022723"/>
    </source>
</evidence>
<keyword evidence="10" id="KW-1185">Reference proteome</keyword>
<evidence type="ECO:0000256" key="7">
    <source>
        <dbReference type="SAM" id="SignalP"/>
    </source>
</evidence>
<proteinExistence type="predicted"/>
<keyword evidence="2 6" id="KW-0349">Heme</keyword>
<keyword evidence="5 6" id="KW-0408">Iron</keyword>
<keyword evidence="1" id="KW-0813">Transport</keyword>
<dbReference type="InterPro" id="IPR002323">
    <property type="entry name" value="Cyt_CIE"/>
</dbReference>
<evidence type="ECO:0000259" key="8">
    <source>
        <dbReference type="PROSITE" id="PS51007"/>
    </source>
</evidence>
<evidence type="ECO:0000256" key="1">
    <source>
        <dbReference type="ARBA" id="ARBA00022448"/>
    </source>
</evidence>
<dbReference type="Gene3D" id="1.10.760.10">
    <property type="entry name" value="Cytochrome c-like domain"/>
    <property type="match status" value="1"/>
</dbReference>
<dbReference type="Proteomes" id="UP001595710">
    <property type="component" value="Unassembled WGS sequence"/>
</dbReference>
<dbReference type="PROSITE" id="PS51007">
    <property type="entry name" value="CYTC"/>
    <property type="match status" value="1"/>
</dbReference>
<feature type="domain" description="Cytochrome c" evidence="8">
    <location>
        <begin position="56"/>
        <end position="136"/>
    </location>
</feature>
<dbReference type="InterPro" id="IPR036909">
    <property type="entry name" value="Cyt_c-like_dom_sf"/>
</dbReference>
<feature type="chain" id="PRO_5045455827" evidence="7">
    <location>
        <begin position="19"/>
        <end position="136"/>
    </location>
</feature>
<dbReference type="Pfam" id="PF13442">
    <property type="entry name" value="Cytochrome_CBB3"/>
    <property type="match status" value="1"/>
</dbReference>
<evidence type="ECO:0000256" key="5">
    <source>
        <dbReference type="ARBA" id="ARBA00023004"/>
    </source>
</evidence>
<dbReference type="RefSeq" id="WP_290279912.1">
    <property type="nucleotide sequence ID" value="NZ_JAUFQI010000001.1"/>
</dbReference>
<evidence type="ECO:0000313" key="9">
    <source>
        <dbReference type="EMBL" id="MFC3701773.1"/>
    </source>
</evidence>
<keyword evidence="7" id="KW-0732">Signal</keyword>
<comment type="caution">
    <text evidence="9">The sequence shown here is derived from an EMBL/GenBank/DDBJ whole genome shotgun (WGS) entry which is preliminary data.</text>
</comment>
<dbReference type="EMBL" id="JBHRYN010000011">
    <property type="protein sequence ID" value="MFC3701773.1"/>
    <property type="molecule type" value="Genomic_DNA"/>
</dbReference>
<dbReference type="InterPro" id="IPR009056">
    <property type="entry name" value="Cyt_c-like_dom"/>
</dbReference>
<feature type="signal peptide" evidence="7">
    <location>
        <begin position="1"/>
        <end position="18"/>
    </location>
</feature>
<evidence type="ECO:0000313" key="10">
    <source>
        <dbReference type="Proteomes" id="UP001595710"/>
    </source>
</evidence>
<protein>
    <submittedName>
        <fullName evidence="9">C-type cytochrome</fullName>
    </submittedName>
</protein>
<dbReference type="PANTHER" id="PTHR40942">
    <property type="match status" value="1"/>
</dbReference>
<accession>A0ABV7WUL1</accession>